<dbReference type="FunFam" id="1.20.5.170:FF:000053">
    <property type="entry name" value="BZIP transcription factor AtfA"/>
    <property type="match status" value="1"/>
</dbReference>
<name>A0A137PGQ2_CONC2</name>
<feature type="region of interest" description="Disordered" evidence="6">
    <location>
        <begin position="248"/>
        <end position="272"/>
    </location>
</feature>
<evidence type="ECO:0000256" key="6">
    <source>
        <dbReference type="SAM" id="MobiDB-lite"/>
    </source>
</evidence>
<dbReference type="InterPro" id="IPR046347">
    <property type="entry name" value="bZIP_sf"/>
</dbReference>
<dbReference type="InterPro" id="IPR020956">
    <property type="entry name" value="TF_Aft1_OSM"/>
</dbReference>
<dbReference type="SUPFAM" id="SSF57959">
    <property type="entry name" value="Leucine zipper domain"/>
    <property type="match status" value="1"/>
</dbReference>
<feature type="compositionally biased region" description="Basic and acidic residues" evidence="6">
    <location>
        <begin position="17"/>
        <end position="27"/>
    </location>
</feature>
<dbReference type="STRING" id="796925.A0A137PGQ2"/>
<dbReference type="SMART" id="SM00338">
    <property type="entry name" value="BRLZ"/>
    <property type="match status" value="1"/>
</dbReference>
<keyword evidence="4" id="KW-0804">Transcription</keyword>
<dbReference type="CDD" id="cd14687">
    <property type="entry name" value="bZIP_ATF2"/>
    <property type="match status" value="1"/>
</dbReference>
<evidence type="ECO:0000256" key="1">
    <source>
        <dbReference type="ARBA" id="ARBA00004123"/>
    </source>
</evidence>
<keyword evidence="5" id="KW-0539">Nucleus</keyword>
<keyword evidence="2" id="KW-0805">Transcription regulation</keyword>
<evidence type="ECO:0000256" key="4">
    <source>
        <dbReference type="ARBA" id="ARBA00023163"/>
    </source>
</evidence>
<dbReference type="GO" id="GO:0003677">
    <property type="term" value="F:DNA binding"/>
    <property type="evidence" value="ECO:0007669"/>
    <property type="project" value="UniProtKB-KW"/>
</dbReference>
<keyword evidence="3" id="KW-0238">DNA-binding</keyword>
<evidence type="ECO:0000256" key="2">
    <source>
        <dbReference type="ARBA" id="ARBA00023015"/>
    </source>
</evidence>
<feature type="compositionally biased region" description="Polar residues" evidence="6">
    <location>
        <begin position="1"/>
        <end position="16"/>
    </location>
</feature>
<protein>
    <recommendedName>
        <fullName evidence="7">BZIP domain-containing protein</fullName>
    </recommendedName>
</protein>
<dbReference type="Pfam" id="PF11785">
    <property type="entry name" value="Aft1_OSA"/>
    <property type="match status" value="1"/>
</dbReference>
<evidence type="ECO:0000259" key="7">
    <source>
        <dbReference type="PROSITE" id="PS50217"/>
    </source>
</evidence>
<evidence type="ECO:0000313" key="9">
    <source>
        <dbReference type="Proteomes" id="UP000070444"/>
    </source>
</evidence>
<evidence type="ECO:0000256" key="3">
    <source>
        <dbReference type="ARBA" id="ARBA00023125"/>
    </source>
</evidence>
<dbReference type="Pfam" id="PF00170">
    <property type="entry name" value="bZIP_1"/>
    <property type="match status" value="1"/>
</dbReference>
<dbReference type="OMA" id="HNEKKDA"/>
<reference evidence="8 9" key="1">
    <citation type="journal article" date="2015" name="Genome Biol. Evol.">
        <title>Phylogenomic analyses indicate that early fungi evolved digesting cell walls of algal ancestors of land plants.</title>
        <authorList>
            <person name="Chang Y."/>
            <person name="Wang S."/>
            <person name="Sekimoto S."/>
            <person name="Aerts A.L."/>
            <person name="Choi C."/>
            <person name="Clum A."/>
            <person name="LaButti K.M."/>
            <person name="Lindquist E.A."/>
            <person name="Yee Ngan C."/>
            <person name="Ohm R.A."/>
            <person name="Salamov A.A."/>
            <person name="Grigoriev I.V."/>
            <person name="Spatafora J.W."/>
            <person name="Berbee M.L."/>
        </authorList>
    </citation>
    <scope>NUCLEOTIDE SEQUENCE [LARGE SCALE GENOMIC DNA]</scope>
    <source>
        <strain evidence="8 9">NRRL 28638</strain>
    </source>
</reference>
<dbReference type="PRINTS" id="PR00043">
    <property type="entry name" value="LEUZIPPRJUN"/>
</dbReference>
<dbReference type="EMBL" id="KQ964427">
    <property type="protein sequence ID" value="KXN74186.1"/>
    <property type="molecule type" value="Genomic_DNA"/>
</dbReference>
<evidence type="ECO:0000313" key="8">
    <source>
        <dbReference type="EMBL" id="KXN74186.1"/>
    </source>
</evidence>
<feature type="compositionally biased region" description="Basic residues" evidence="6">
    <location>
        <begin position="259"/>
        <end position="271"/>
    </location>
</feature>
<dbReference type="PANTHER" id="PTHR19304">
    <property type="entry name" value="CYCLIC-AMP RESPONSE ELEMENT BINDING PROTEIN"/>
    <property type="match status" value="1"/>
</dbReference>
<dbReference type="Gene3D" id="1.20.5.170">
    <property type="match status" value="1"/>
</dbReference>
<gene>
    <name evidence="8" type="ORF">CONCODRAFT_15057</name>
</gene>
<accession>A0A137PGQ2</accession>
<feature type="domain" description="BZIP" evidence="7">
    <location>
        <begin position="277"/>
        <end position="340"/>
    </location>
</feature>
<dbReference type="OrthoDB" id="295274at2759"/>
<feature type="compositionally biased region" description="Low complexity" evidence="6">
    <location>
        <begin position="30"/>
        <end position="42"/>
    </location>
</feature>
<comment type="subcellular location">
    <subcellularLocation>
        <location evidence="1">Nucleus</location>
    </subcellularLocation>
</comment>
<dbReference type="InterPro" id="IPR004827">
    <property type="entry name" value="bZIP"/>
</dbReference>
<dbReference type="InterPro" id="IPR051027">
    <property type="entry name" value="bZIP_transcription_factors"/>
</dbReference>
<dbReference type="PROSITE" id="PS50217">
    <property type="entry name" value="BZIP"/>
    <property type="match status" value="1"/>
</dbReference>
<evidence type="ECO:0000256" key="5">
    <source>
        <dbReference type="ARBA" id="ARBA00023242"/>
    </source>
</evidence>
<proteinExistence type="predicted"/>
<feature type="compositionally biased region" description="Polar residues" evidence="6">
    <location>
        <begin position="77"/>
        <end position="92"/>
    </location>
</feature>
<dbReference type="GO" id="GO:0003700">
    <property type="term" value="F:DNA-binding transcription factor activity"/>
    <property type="evidence" value="ECO:0007669"/>
    <property type="project" value="InterPro"/>
</dbReference>
<dbReference type="AlphaFoldDB" id="A0A137PGQ2"/>
<dbReference type="Proteomes" id="UP000070444">
    <property type="component" value="Unassembled WGS sequence"/>
</dbReference>
<dbReference type="GO" id="GO:0005634">
    <property type="term" value="C:nucleus"/>
    <property type="evidence" value="ECO:0007669"/>
    <property type="project" value="UniProtKB-SubCell"/>
</dbReference>
<feature type="region of interest" description="Disordered" evidence="6">
    <location>
        <begin position="1"/>
        <end position="92"/>
    </location>
</feature>
<keyword evidence="9" id="KW-1185">Reference proteome</keyword>
<sequence length="399" mass="43611">MTTAASRNTNTMTQLKSKNEFKGDSEGIKLPGSSLNSGSLPRSKLDLEPNPFEQSFGGASKTSPNSSAEHSHKDNSKNAPTSNGSPKPTLPSLASLSAEQNLQWEGLRLSPMIHDPSQISNQPHSAKNFMPHTIQPIHPSSITPISNKYLPNAVFSDFQKPISKPAQAVPTAINPAGSNYGVSGIAYQAPITEHPQSILLNPNNPQPAAFVKINDSDIAIAPPIIPPPNPTMPVNGIYPLLPDPLDTKPPAFSSQFSKPTKRKSAGGRKRKPIDNLDQKRINFLERNRQAALKCRERKKRWLEDLQAKYDYLTAENVTLSATANSLREEIIHLRTLLINHQDCPVAQANNINIPKNFETSPRQTYVIKAEPAGSNMLVDPNSMVYPMANPVPLPPYSKP</sequence>
<organism evidence="8 9">
    <name type="scientific">Conidiobolus coronatus (strain ATCC 28846 / CBS 209.66 / NRRL 28638)</name>
    <name type="common">Delacroixia coronata</name>
    <dbReference type="NCBI Taxonomy" id="796925"/>
    <lineage>
        <taxon>Eukaryota</taxon>
        <taxon>Fungi</taxon>
        <taxon>Fungi incertae sedis</taxon>
        <taxon>Zoopagomycota</taxon>
        <taxon>Entomophthoromycotina</taxon>
        <taxon>Entomophthoromycetes</taxon>
        <taxon>Entomophthorales</taxon>
        <taxon>Ancylistaceae</taxon>
        <taxon>Conidiobolus</taxon>
    </lineage>
</organism>
<dbReference type="InterPro" id="IPR002112">
    <property type="entry name" value="Leuzip_Jun"/>
</dbReference>